<dbReference type="InterPro" id="IPR017871">
    <property type="entry name" value="ABC_transporter-like_CS"/>
</dbReference>
<dbReference type="Proteomes" id="UP000238949">
    <property type="component" value="Unassembled WGS sequence"/>
</dbReference>
<dbReference type="GO" id="GO:0005524">
    <property type="term" value="F:ATP binding"/>
    <property type="evidence" value="ECO:0007669"/>
    <property type="project" value="UniProtKB-KW"/>
</dbReference>
<evidence type="ECO:0000259" key="4">
    <source>
        <dbReference type="PROSITE" id="PS50893"/>
    </source>
</evidence>
<dbReference type="PROSITE" id="PS00211">
    <property type="entry name" value="ABC_TRANSPORTER_1"/>
    <property type="match status" value="1"/>
</dbReference>
<keyword evidence="6" id="KW-1185">Reference proteome</keyword>
<evidence type="ECO:0000313" key="5">
    <source>
        <dbReference type="EMBL" id="PRO75366.1"/>
    </source>
</evidence>
<dbReference type="InterPro" id="IPR015854">
    <property type="entry name" value="ABC_transpr_LolD-like"/>
</dbReference>
<proteinExistence type="predicted"/>
<evidence type="ECO:0000256" key="1">
    <source>
        <dbReference type="ARBA" id="ARBA00022448"/>
    </source>
</evidence>
<reference evidence="6" key="1">
    <citation type="journal article" date="2020" name="Int. J. Syst. Evol. Microbiol.">
        <title>Alteromonas alba sp. nov., a marine bacterium isolated from the seawater of the West Pacific Ocean.</title>
        <authorList>
            <person name="Sun C."/>
            <person name="Wu Y.-H."/>
            <person name="Xamxidin M."/>
            <person name="Cheng H."/>
            <person name="Xu X.-W."/>
        </authorList>
    </citation>
    <scope>NUCLEOTIDE SEQUENCE [LARGE SCALE GENOMIC DNA]</scope>
    <source>
        <strain evidence="6">190</strain>
    </source>
</reference>
<dbReference type="EMBL" id="PVNP01000012">
    <property type="protein sequence ID" value="PRO75366.1"/>
    <property type="molecule type" value="Genomic_DNA"/>
</dbReference>
<protein>
    <submittedName>
        <fullName evidence="5">ABC transporter ATP-binding protein</fullName>
    </submittedName>
</protein>
<accession>A0A2S9VG15</accession>
<name>A0A2S9VG15_9ALTE</name>
<dbReference type="SUPFAM" id="SSF52540">
    <property type="entry name" value="P-loop containing nucleoside triphosphate hydrolases"/>
    <property type="match status" value="1"/>
</dbReference>
<dbReference type="AlphaFoldDB" id="A0A2S9VG15"/>
<evidence type="ECO:0000256" key="3">
    <source>
        <dbReference type="ARBA" id="ARBA00022840"/>
    </source>
</evidence>
<dbReference type="PANTHER" id="PTHR24220">
    <property type="entry name" value="IMPORT ATP-BINDING PROTEIN"/>
    <property type="match status" value="1"/>
</dbReference>
<sequence length="233" mass="25298">MTLPEIKPEQAISLENVTYQYPKSTSRLSFPQWQVAQGERLFLYGPSGSGKTTLLNLLAGILTPDTGSVELLGKPFSGLSEGKRDKFRARHIGVVFQQFNLVSHLTVAQNIALAAHFAGGSQPGREQLVALIHALQLPAEVLIKQASQLSVGQQQRVAIARALINQPEILLVDEPTSALDADARDAFMRLLTELCEQHHTTLIFVSHDQSLSQYLDKSVALSAITTAAEASSC</sequence>
<keyword evidence="3 5" id="KW-0067">ATP-binding</keyword>
<dbReference type="CDD" id="cd03255">
    <property type="entry name" value="ABC_MJ0796_LolCDE_FtsE"/>
    <property type="match status" value="1"/>
</dbReference>
<dbReference type="GO" id="GO:0005886">
    <property type="term" value="C:plasma membrane"/>
    <property type="evidence" value="ECO:0007669"/>
    <property type="project" value="TreeGrafter"/>
</dbReference>
<gene>
    <name evidence="5" type="ORF">C6Y40_01385</name>
</gene>
<feature type="domain" description="ABC transporter" evidence="4">
    <location>
        <begin position="12"/>
        <end position="227"/>
    </location>
</feature>
<dbReference type="InterPro" id="IPR027417">
    <property type="entry name" value="P-loop_NTPase"/>
</dbReference>
<dbReference type="Pfam" id="PF00005">
    <property type="entry name" value="ABC_tran"/>
    <property type="match status" value="1"/>
</dbReference>
<dbReference type="PANTHER" id="PTHR24220:SF611">
    <property type="entry name" value="ATP-BINDING COMPONENT OF ABC TRANSPORTER-RELATED"/>
    <property type="match status" value="1"/>
</dbReference>
<dbReference type="PROSITE" id="PS50893">
    <property type="entry name" value="ABC_TRANSPORTER_2"/>
    <property type="match status" value="1"/>
</dbReference>
<dbReference type="GO" id="GO:0016887">
    <property type="term" value="F:ATP hydrolysis activity"/>
    <property type="evidence" value="ECO:0007669"/>
    <property type="project" value="InterPro"/>
</dbReference>
<dbReference type="SMART" id="SM00382">
    <property type="entry name" value="AAA"/>
    <property type="match status" value="1"/>
</dbReference>
<dbReference type="InterPro" id="IPR003593">
    <property type="entry name" value="AAA+_ATPase"/>
</dbReference>
<organism evidence="5 6">
    <name type="scientific">Alteromonas alba</name>
    <dbReference type="NCBI Taxonomy" id="2079529"/>
    <lineage>
        <taxon>Bacteria</taxon>
        <taxon>Pseudomonadati</taxon>
        <taxon>Pseudomonadota</taxon>
        <taxon>Gammaproteobacteria</taxon>
        <taxon>Alteromonadales</taxon>
        <taxon>Alteromonadaceae</taxon>
        <taxon>Alteromonas/Salinimonas group</taxon>
        <taxon>Alteromonas</taxon>
    </lineage>
</organism>
<dbReference type="GO" id="GO:0022857">
    <property type="term" value="F:transmembrane transporter activity"/>
    <property type="evidence" value="ECO:0007669"/>
    <property type="project" value="TreeGrafter"/>
</dbReference>
<dbReference type="InterPro" id="IPR003439">
    <property type="entry name" value="ABC_transporter-like_ATP-bd"/>
</dbReference>
<evidence type="ECO:0000256" key="2">
    <source>
        <dbReference type="ARBA" id="ARBA00022741"/>
    </source>
</evidence>
<comment type="caution">
    <text evidence="5">The sequence shown here is derived from an EMBL/GenBank/DDBJ whole genome shotgun (WGS) entry which is preliminary data.</text>
</comment>
<dbReference type="OrthoDB" id="9802264at2"/>
<dbReference type="RefSeq" id="WP_105932979.1">
    <property type="nucleotide sequence ID" value="NZ_PVNP01000012.1"/>
</dbReference>
<keyword evidence="1" id="KW-0813">Transport</keyword>
<dbReference type="InterPro" id="IPR017911">
    <property type="entry name" value="MacB-like_ATP-bd"/>
</dbReference>
<keyword evidence="2" id="KW-0547">Nucleotide-binding</keyword>
<dbReference type="Gene3D" id="3.40.50.300">
    <property type="entry name" value="P-loop containing nucleotide triphosphate hydrolases"/>
    <property type="match status" value="1"/>
</dbReference>
<evidence type="ECO:0000313" key="6">
    <source>
        <dbReference type="Proteomes" id="UP000238949"/>
    </source>
</evidence>